<name>A0A1B1NDZ2_9MICO</name>
<feature type="domain" description="N-acetyltransferase" evidence="3">
    <location>
        <begin position="3"/>
        <end position="170"/>
    </location>
</feature>
<gene>
    <name evidence="4" type="ORF">SGUI_2247</name>
</gene>
<dbReference type="PROSITE" id="PS51186">
    <property type="entry name" value="GNAT"/>
    <property type="match status" value="1"/>
</dbReference>
<organism evidence="4 5">
    <name type="scientific">Serinicoccus hydrothermalis</name>
    <dbReference type="NCBI Taxonomy" id="1758689"/>
    <lineage>
        <taxon>Bacteria</taxon>
        <taxon>Bacillati</taxon>
        <taxon>Actinomycetota</taxon>
        <taxon>Actinomycetes</taxon>
        <taxon>Micrococcales</taxon>
        <taxon>Ornithinimicrobiaceae</taxon>
        <taxon>Serinicoccus</taxon>
    </lineage>
</organism>
<keyword evidence="5" id="KW-1185">Reference proteome</keyword>
<evidence type="ECO:0000256" key="2">
    <source>
        <dbReference type="ARBA" id="ARBA00023315"/>
    </source>
</evidence>
<evidence type="ECO:0000313" key="5">
    <source>
        <dbReference type="Proteomes" id="UP000092482"/>
    </source>
</evidence>
<dbReference type="Proteomes" id="UP000092482">
    <property type="component" value="Chromosome"/>
</dbReference>
<dbReference type="PANTHER" id="PTHR43877:SF1">
    <property type="entry name" value="ACETYLTRANSFERASE"/>
    <property type="match status" value="1"/>
</dbReference>
<dbReference type="STRING" id="1758689.SGUI_2247"/>
<reference evidence="4 5" key="1">
    <citation type="submission" date="2016-03" db="EMBL/GenBank/DDBJ databases">
        <title>Shallow-sea hydrothermal system.</title>
        <authorList>
            <person name="Tang K."/>
        </authorList>
    </citation>
    <scope>NUCLEOTIDE SEQUENCE [LARGE SCALE GENOMIC DNA]</scope>
    <source>
        <strain evidence="4 5">JLT9</strain>
    </source>
</reference>
<evidence type="ECO:0000256" key="1">
    <source>
        <dbReference type="ARBA" id="ARBA00022679"/>
    </source>
</evidence>
<dbReference type="KEGG" id="serj:SGUI_2247"/>
<dbReference type="OrthoDB" id="5243635at2"/>
<dbReference type="Pfam" id="PF00583">
    <property type="entry name" value="Acetyltransf_1"/>
    <property type="match status" value="1"/>
</dbReference>
<dbReference type="SUPFAM" id="SSF55729">
    <property type="entry name" value="Acyl-CoA N-acyltransferases (Nat)"/>
    <property type="match status" value="1"/>
</dbReference>
<dbReference type="InterPro" id="IPR000182">
    <property type="entry name" value="GNAT_dom"/>
</dbReference>
<evidence type="ECO:0000259" key="3">
    <source>
        <dbReference type="PROSITE" id="PS51186"/>
    </source>
</evidence>
<dbReference type="Gene3D" id="3.40.630.30">
    <property type="match status" value="1"/>
</dbReference>
<protein>
    <submittedName>
        <fullName evidence="4">GCN5-related N-acetyltransferase</fullName>
    </submittedName>
</protein>
<dbReference type="AlphaFoldDB" id="A0A1B1NDZ2"/>
<keyword evidence="1 4" id="KW-0808">Transferase</keyword>
<dbReference type="PANTHER" id="PTHR43877">
    <property type="entry name" value="AMINOALKYLPHOSPHONATE N-ACETYLTRANSFERASE-RELATED-RELATED"/>
    <property type="match status" value="1"/>
</dbReference>
<dbReference type="InterPro" id="IPR050832">
    <property type="entry name" value="Bact_Acetyltransf"/>
</dbReference>
<proteinExistence type="predicted"/>
<accession>A0A1B1NDZ2</accession>
<dbReference type="GO" id="GO:0016747">
    <property type="term" value="F:acyltransferase activity, transferring groups other than amino-acyl groups"/>
    <property type="evidence" value="ECO:0007669"/>
    <property type="project" value="InterPro"/>
</dbReference>
<dbReference type="InterPro" id="IPR016181">
    <property type="entry name" value="Acyl_CoA_acyltransferase"/>
</dbReference>
<dbReference type="RefSeq" id="WP_066640252.1">
    <property type="nucleotide sequence ID" value="NZ_CP014989.1"/>
</dbReference>
<evidence type="ECO:0000313" key="4">
    <source>
        <dbReference type="EMBL" id="ANS79643.1"/>
    </source>
</evidence>
<dbReference type="EMBL" id="CP014989">
    <property type="protein sequence ID" value="ANS79643.1"/>
    <property type="molecule type" value="Genomic_DNA"/>
</dbReference>
<dbReference type="CDD" id="cd04301">
    <property type="entry name" value="NAT_SF"/>
    <property type="match status" value="1"/>
</dbReference>
<sequence>MDVVLRPATPQDAEAVATVRIAGWWGAYPGLLPSSLLHALDVASEAENRRRRWPELHDDPRVVDLVAEVDGLVAGWAVAGPAHDPERPDDGELYGLYVIPRFWSTGLGHRLLVAVEEHLRAQGCAVAHLWVLAGNERAAAFYERHGWLEDGGTQLDRRGGHELLERRRVRDLRQG</sequence>
<keyword evidence="2" id="KW-0012">Acyltransferase</keyword>